<dbReference type="EMBL" id="CP002085">
    <property type="protein sequence ID" value="ADK84798.1"/>
    <property type="molecule type" value="Genomic_DNA"/>
</dbReference>
<dbReference type="InterPro" id="IPR036291">
    <property type="entry name" value="NAD(P)-bd_dom_sf"/>
</dbReference>
<dbReference type="InterPro" id="IPR002347">
    <property type="entry name" value="SDR_fam"/>
</dbReference>
<dbReference type="FunFam" id="3.40.50.720:FF:000084">
    <property type="entry name" value="Short-chain dehydrogenase reductase"/>
    <property type="match status" value="1"/>
</dbReference>
<gene>
    <name evidence="2" type="ordered locus">Deba_1430</name>
</gene>
<dbReference type="Proteomes" id="UP000009047">
    <property type="component" value="Chromosome"/>
</dbReference>
<dbReference type="STRING" id="644282.Deba_1430"/>
<dbReference type="KEGG" id="dbr:Deba_1430"/>
<dbReference type="PANTHER" id="PTHR42879">
    <property type="entry name" value="3-OXOACYL-(ACYL-CARRIER-PROTEIN) REDUCTASE"/>
    <property type="match status" value="1"/>
</dbReference>
<proteinExistence type="inferred from homology"/>
<dbReference type="PRINTS" id="PR00081">
    <property type="entry name" value="GDHRDH"/>
</dbReference>
<dbReference type="RefSeq" id="WP_013258251.1">
    <property type="nucleotide sequence ID" value="NC_014365.1"/>
</dbReference>
<evidence type="ECO:0000313" key="2">
    <source>
        <dbReference type="EMBL" id="ADK84798.1"/>
    </source>
</evidence>
<dbReference type="Pfam" id="PF13561">
    <property type="entry name" value="adh_short_C2"/>
    <property type="match status" value="1"/>
</dbReference>
<dbReference type="eggNOG" id="COG1028">
    <property type="taxonomic scope" value="Bacteria"/>
</dbReference>
<dbReference type="SUPFAM" id="SSF51735">
    <property type="entry name" value="NAD(P)-binding Rossmann-fold domains"/>
    <property type="match status" value="1"/>
</dbReference>
<dbReference type="CDD" id="cd05344">
    <property type="entry name" value="BKR_like_SDR_like"/>
    <property type="match status" value="1"/>
</dbReference>
<accession>E1QGV5</accession>
<dbReference type="Gene3D" id="3.40.50.720">
    <property type="entry name" value="NAD(P)-binding Rossmann-like Domain"/>
    <property type="match status" value="1"/>
</dbReference>
<protein>
    <submittedName>
        <fullName evidence="2">Short-chain dehydrogenase/reductase SDR</fullName>
    </submittedName>
</protein>
<dbReference type="HOGENOM" id="CLU_010194_1_2_7"/>
<sequence>MDLGIKDRTALIGGASRGLGLAVAQALAAEGCHVAICARSAGQLEEAAERIAQQHGVRALWRATDLGDGQSAHETGLWALEHFGAVDILVNNNGGPPPGQWADFDQEHWRAAVEKTLFSAQAMTRAVLPKMLEQNWGRVINLTSISVKQPLPGLMLSNAVRAAVVGWAKSLADEVAPFGVTVNNVCPGWILTQRVQDILQARSQASGQSAEDILAGVLEGIPARRVGRPEEIGALAAFLASNQAAYITGASLAIDGGLCRAML</sequence>
<organism evidence="2 3">
    <name type="scientific">Desulfarculus baarsii (strain ATCC 33931 / DSM 2075 / LMG 7858 / VKM B-1802 / 2st14)</name>
    <dbReference type="NCBI Taxonomy" id="644282"/>
    <lineage>
        <taxon>Bacteria</taxon>
        <taxon>Pseudomonadati</taxon>
        <taxon>Thermodesulfobacteriota</taxon>
        <taxon>Desulfarculia</taxon>
        <taxon>Desulfarculales</taxon>
        <taxon>Desulfarculaceae</taxon>
        <taxon>Desulfarculus</taxon>
    </lineage>
</organism>
<dbReference type="OrthoDB" id="5354363at2"/>
<evidence type="ECO:0000256" key="1">
    <source>
        <dbReference type="ARBA" id="ARBA00006484"/>
    </source>
</evidence>
<comment type="similarity">
    <text evidence="1">Belongs to the short-chain dehydrogenases/reductases (SDR) family.</text>
</comment>
<dbReference type="PANTHER" id="PTHR42879:SF6">
    <property type="entry name" value="NADPH-DEPENDENT REDUCTASE BACG"/>
    <property type="match status" value="1"/>
</dbReference>
<dbReference type="AlphaFoldDB" id="E1QGV5"/>
<dbReference type="InterPro" id="IPR050259">
    <property type="entry name" value="SDR"/>
</dbReference>
<keyword evidence="3" id="KW-1185">Reference proteome</keyword>
<name>E1QGV5_DESB2</name>
<reference evidence="2 3" key="1">
    <citation type="journal article" date="2010" name="Stand. Genomic Sci.">
        <title>Complete genome sequence of Desulfarculus baarsii type strain (2st14).</title>
        <authorList>
            <person name="Sun H."/>
            <person name="Spring S."/>
            <person name="Lapidus A."/>
            <person name="Davenport K."/>
            <person name="Del Rio T.G."/>
            <person name="Tice H."/>
            <person name="Nolan M."/>
            <person name="Copeland A."/>
            <person name="Cheng J.F."/>
            <person name="Lucas S."/>
            <person name="Tapia R."/>
            <person name="Goodwin L."/>
            <person name="Pitluck S."/>
            <person name="Ivanova N."/>
            <person name="Pagani I."/>
            <person name="Mavromatis K."/>
            <person name="Ovchinnikova G."/>
            <person name="Pati A."/>
            <person name="Chen A."/>
            <person name="Palaniappan K."/>
            <person name="Hauser L."/>
            <person name="Chang Y.J."/>
            <person name="Jeffries C.D."/>
            <person name="Detter J.C."/>
            <person name="Han C."/>
            <person name="Rohde M."/>
            <person name="Brambilla E."/>
            <person name="Goker M."/>
            <person name="Woyke T."/>
            <person name="Bristow J."/>
            <person name="Eisen J.A."/>
            <person name="Markowitz V."/>
            <person name="Hugenholtz P."/>
            <person name="Kyrpides N.C."/>
            <person name="Klenk H.P."/>
            <person name="Land M."/>
        </authorList>
    </citation>
    <scope>NUCLEOTIDE SEQUENCE [LARGE SCALE GENOMIC DNA]</scope>
    <source>
        <strain evidence="3">ATCC 33931 / DSM 2075 / LMG 7858 / VKM B-1802 / 2st14</strain>
    </source>
</reference>
<evidence type="ECO:0000313" key="3">
    <source>
        <dbReference type="Proteomes" id="UP000009047"/>
    </source>
</evidence>
<dbReference type="PRINTS" id="PR00080">
    <property type="entry name" value="SDRFAMILY"/>
</dbReference>